<dbReference type="GO" id="GO:0050043">
    <property type="term" value="F:lactate racemase activity"/>
    <property type="evidence" value="ECO:0007669"/>
    <property type="project" value="InterPro"/>
</dbReference>
<keyword evidence="3" id="KW-1185">Reference proteome</keyword>
<evidence type="ECO:0000313" key="3">
    <source>
        <dbReference type="Proteomes" id="UP001205919"/>
    </source>
</evidence>
<dbReference type="RefSeq" id="WP_256182383.1">
    <property type="nucleotide sequence ID" value="NZ_CAUHQN010000225.1"/>
</dbReference>
<dbReference type="Pfam" id="PF09861">
    <property type="entry name" value="Lar_N"/>
    <property type="match status" value="1"/>
</dbReference>
<gene>
    <name evidence="2" type="ORF">NE630_14535</name>
</gene>
<protein>
    <submittedName>
        <fullName evidence="2">Nickel-dependent lactate racemase</fullName>
    </submittedName>
</protein>
<dbReference type="Gene3D" id="3.40.50.11440">
    <property type="match status" value="1"/>
</dbReference>
<accession>A0AAW5KCB0</accession>
<dbReference type="InterPro" id="IPR018657">
    <property type="entry name" value="LarA-like_N"/>
</dbReference>
<evidence type="ECO:0000313" key="2">
    <source>
        <dbReference type="EMBL" id="MCQ4815654.1"/>
    </source>
</evidence>
<sequence length="409" mass="44856">MPILLEEYLNYPLPEMHRVRQEFLKPRLENIEEHIKKELAREDISEKIKPGARVAVAVGSRGIRNIAQIVRTVIARIKAAGGKPFIISAMGSHGGGTPEGQREVLNSYGITEENMGVEIITSVDVTPLGKTSCGIDVYFDSTALAADLVVPVNRVKLHTDFVADIQSGICKMLVIGLGNHIGCTAIHEASFDVFGDTLLEAARMIMGRANVGFGVAILENACDETAMIEAIPSEKIIEREKELVQIAKNYMPTLMIPDIDILIVDEIGKNISGAGYDPNILGKSYLLHEFVLPVPRIKRMVLLDVTDQSHGNAIGMGIFDVITRKVFDKLDLAQIYANAIAVKCPEDAKIPIIADTEEEALRIAIQVAREVDRSKLKIVKIKNTIELETIEVSDALLDYAAANEKLELI</sequence>
<organism evidence="2 3">
    <name type="scientific">Cloacibacillus evryensis</name>
    <dbReference type="NCBI Taxonomy" id="508460"/>
    <lineage>
        <taxon>Bacteria</taxon>
        <taxon>Thermotogati</taxon>
        <taxon>Synergistota</taxon>
        <taxon>Synergistia</taxon>
        <taxon>Synergistales</taxon>
        <taxon>Synergistaceae</taxon>
        <taxon>Cloacibacillus</taxon>
    </lineage>
</organism>
<proteinExistence type="predicted"/>
<reference evidence="2 3" key="1">
    <citation type="submission" date="2022-06" db="EMBL/GenBank/DDBJ databases">
        <title>Isolation of gut microbiota from human fecal samples.</title>
        <authorList>
            <person name="Pamer E.G."/>
            <person name="Barat B."/>
            <person name="Waligurski E."/>
            <person name="Medina S."/>
            <person name="Paddock L."/>
            <person name="Mostad J."/>
        </authorList>
    </citation>
    <scope>NUCLEOTIDE SEQUENCE [LARGE SCALE GENOMIC DNA]</scope>
    <source>
        <strain evidence="2 3">DFI.9.90</strain>
    </source>
</reference>
<comment type="caution">
    <text evidence="2">The sequence shown here is derived from an EMBL/GenBank/DDBJ whole genome shotgun (WGS) entry which is preliminary data.</text>
</comment>
<name>A0AAW5KCB0_9BACT</name>
<dbReference type="EMBL" id="JANFYT010000048">
    <property type="protein sequence ID" value="MCQ4815654.1"/>
    <property type="molecule type" value="Genomic_DNA"/>
</dbReference>
<evidence type="ECO:0000259" key="1">
    <source>
        <dbReference type="Pfam" id="PF09861"/>
    </source>
</evidence>
<dbReference type="Proteomes" id="UP001205919">
    <property type="component" value="Unassembled WGS sequence"/>
</dbReference>
<dbReference type="AlphaFoldDB" id="A0AAW5KCB0"/>
<feature type="domain" description="LarA-like N-terminal" evidence="1">
    <location>
        <begin position="27"/>
        <end position="191"/>
    </location>
</feature>